<dbReference type="SUPFAM" id="SSF53098">
    <property type="entry name" value="Ribonuclease H-like"/>
    <property type="match status" value="1"/>
</dbReference>
<dbReference type="PANTHER" id="PTHR37984:SF5">
    <property type="entry name" value="PROTEIN NYNRIN-LIKE"/>
    <property type="match status" value="1"/>
</dbReference>
<dbReference type="InterPro" id="IPR036875">
    <property type="entry name" value="Znf_CCHC_sf"/>
</dbReference>
<dbReference type="InterPro" id="IPR001878">
    <property type="entry name" value="Znf_CCHC"/>
</dbReference>
<evidence type="ECO:0000313" key="6">
    <source>
        <dbReference type="EMBL" id="CAL1133568.1"/>
    </source>
</evidence>
<reference evidence="5" key="1">
    <citation type="submission" date="2022-10" db="EMBL/GenBank/DDBJ databases">
        <authorList>
            <person name="Chen Y."/>
            <person name="Dougan E. K."/>
            <person name="Chan C."/>
            <person name="Rhodes N."/>
            <person name="Thang M."/>
        </authorList>
    </citation>
    <scope>NUCLEOTIDE SEQUENCE</scope>
</reference>
<dbReference type="Gene3D" id="3.30.420.10">
    <property type="entry name" value="Ribonuclease H-like superfamily/Ribonuclease H"/>
    <property type="match status" value="1"/>
</dbReference>
<evidence type="ECO:0000256" key="1">
    <source>
        <dbReference type="PROSITE-ProRule" id="PRU00047"/>
    </source>
</evidence>
<organism evidence="5">
    <name type="scientific">Cladocopium goreaui</name>
    <dbReference type="NCBI Taxonomy" id="2562237"/>
    <lineage>
        <taxon>Eukaryota</taxon>
        <taxon>Sar</taxon>
        <taxon>Alveolata</taxon>
        <taxon>Dinophyceae</taxon>
        <taxon>Suessiales</taxon>
        <taxon>Symbiodiniaceae</taxon>
        <taxon>Cladocopium</taxon>
    </lineage>
</organism>
<feature type="domain" description="Integrase catalytic" evidence="4">
    <location>
        <begin position="788"/>
        <end position="884"/>
    </location>
</feature>
<dbReference type="PROSITE" id="PS50994">
    <property type="entry name" value="INTEGRASE"/>
    <property type="match status" value="1"/>
</dbReference>
<dbReference type="Pfam" id="PF07727">
    <property type="entry name" value="RVT_2"/>
    <property type="match status" value="1"/>
</dbReference>
<dbReference type="InterPro" id="IPR012337">
    <property type="entry name" value="RNaseH-like_sf"/>
</dbReference>
<dbReference type="InterPro" id="IPR001584">
    <property type="entry name" value="Integrase_cat-core"/>
</dbReference>
<dbReference type="Gene3D" id="4.10.60.10">
    <property type="entry name" value="Zinc finger, CCHC-type"/>
    <property type="match status" value="1"/>
</dbReference>
<dbReference type="Proteomes" id="UP001152797">
    <property type="component" value="Unassembled WGS sequence"/>
</dbReference>
<reference evidence="6" key="2">
    <citation type="submission" date="2024-04" db="EMBL/GenBank/DDBJ databases">
        <authorList>
            <person name="Chen Y."/>
            <person name="Shah S."/>
            <person name="Dougan E. K."/>
            <person name="Thang M."/>
            <person name="Chan C."/>
        </authorList>
    </citation>
    <scope>NUCLEOTIDE SEQUENCE [LARGE SCALE GENOMIC DNA]</scope>
</reference>
<dbReference type="OrthoDB" id="430476at2759"/>
<evidence type="ECO:0000259" key="4">
    <source>
        <dbReference type="PROSITE" id="PS50994"/>
    </source>
</evidence>
<keyword evidence="1" id="KW-0479">Metal-binding</keyword>
<accession>A0A9P1FL71</accession>
<dbReference type="EMBL" id="CAMXCT020000544">
    <property type="protein sequence ID" value="CAL1133568.1"/>
    <property type="molecule type" value="Genomic_DNA"/>
</dbReference>
<feature type="compositionally biased region" description="Acidic residues" evidence="2">
    <location>
        <begin position="1072"/>
        <end position="1083"/>
    </location>
</feature>
<dbReference type="InterPro" id="IPR013103">
    <property type="entry name" value="RVT_2"/>
</dbReference>
<protein>
    <submittedName>
        <fullName evidence="7">Retrovirus-related Pol polyprotein from transposon RE1 (Retro element 1) (AtRE1)</fullName>
    </submittedName>
</protein>
<feature type="region of interest" description="Disordered" evidence="2">
    <location>
        <begin position="1025"/>
        <end position="1135"/>
    </location>
</feature>
<evidence type="ECO:0000313" key="8">
    <source>
        <dbReference type="Proteomes" id="UP001152797"/>
    </source>
</evidence>
<evidence type="ECO:0000313" key="5">
    <source>
        <dbReference type="EMBL" id="CAI3980193.1"/>
    </source>
</evidence>
<keyword evidence="1" id="KW-0863">Zinc-finger</keyword>
<feature type="domain" description="CCHC-type" evidence="3">
    <location>
        <begin position="290"/>
        <end position="306"/>
    </location>
</feature>
<dbReference type="GO" id="GO:0015074">
    <property type="term" value="P:DNA integration"/>
    <property type="evidence" value="ECO:0007669"/>
    <property type="project" value="InterPro"/>
</dbReference>
<evidence type="ECO:0000256" key="2">
    <source>
        <dbReference type="SAM" id="MobiDB-lite"/>
    </source>
</evidence>
<keyword evidence="8" id="KW-1185">Reference proteome</keyword>
<proteinExistence type="predicted"/>
<dbReference type="InterPro" id="IPR036397">
    <property type="entry name" value="RNaseH_sf"/>
</dbReference>
<dbReference type="SUPFAM" id="SSF57756">
    <property type="entry name" value="Retrovirus zinc finger-like domains"/>
    <property type="match status" value="1"/>
</dbReference>
<dbReference type="InterPro" id="IPR050951">
    <property type="entry name" value="Retrovirus_Pol_polyprotein"/>
</dbReference>
<dbReference type="EMBL" id="CAMXCT010000544">
    <property type="protein sequence ID" value="CAI3980193.1"/>
    <property type="molecule type" value="Genomic_DNA"/>
</dbReference>
<dbReference type="EMBL" id="CAMXCT030000544">
    <property type="protein sequence ID" value="CAL4767505.1"/>
    <property type="molecule type" value="Genomic_DNA"/>
</dbReference>
<comment type="caution">
    <text evidence="5">The sequence shown here is derived from an EMBL/GenBank/DDBJ whole genome shotgun (WGS) entry which is preliminary data.</text>
</comment>
<gene>
    <name evidence="5" type="ORF">C1SCF055_LOCUS8093</name>
</gene>
<keyword evidence="1" id="KW-0862">Zinc</keyword>
<dbReference type="PROSITE" id="PS50158">
    <property type="entry name" value="ZF_CCHC"/>
    <property type="match status" value="1"/>
</dbReference>
<dbReference type="SMART" id="SM00343">
    <property type="entry name" value="ZnF_C2HC"/>
    <property type="match status" value="1"/>
</dbReference>
<feature type="region of interest" description="Disordered" evidence="2">
    <location>
        <begin position="602"/>
        <end position="625"/>
    </location>
</feature>
<dbReference type="GO" id="GO:0003676">
    <property type="term" value="F:nucleic acid binding"/>
    <property type="evidence" value="ECO:0007669"/>
    <property type="project" value="InterPro"/>
</dbReference>
<sequence length="1708" mass="194924">MAASLDRDDRSKLDVFDGTDHGQYRTWKRRAQLMLAGLPSTVASAKHGARLMEFVKGEAEQLFDTLDVEDLIKEGGAKLIFETLDAKYMPQPRDLLQAALRGFFYELSIKSGESYPQFFARFDAQVRKLREQEVQLPDKVTGFMLIKKLRLDSAQESLVLTATKGSLEFKDVFDSVRAIFPEGRGSAKNTKEVFQAELEEQATVASAFQEPVGQFDEMQEVLEILTDPYQDSGDEEETLECFESYVDIRKKLQERKKSRGFHDGKQEDGQKWKLSGTVRGRIEVLKARTRCHVCRKQGHWKRECPERAKKGNLKVKDSQRSAPAEAHSAEVVVIDEKEESHDQLWQLFREKPPRKQTWKTSVDVQQTGFSDTHATGNQQIQYEKNEINPFTVASHVDLSPVPEQQHFAESFVTDFFSVSNDEFGFSPEEVLSAESGLAGCDDPELGRNVKVIGVIYHDVTVLILAMTPYMNMMGLNSGSSEDVNVQSMLQNVVNMVKPGEDQMTVKDLDKFPDLKSDGISSPIPGTTILKEGKYAKKKVVMDIATQYETDKPYISWVRDHITPTSSLEMQKFRVYIHFRDQVKKARVTESNHMQVPMPVVMSTQTGGRRPEGRNVPKTMKTRPNAPMESDMEVDAWSMVSPTHQKNMVQRWEHVINEMKVNRGVAEAQMRAHLEHMDKKVVPCAEKFGLKGLKSYDIGTGWDFLNPEHRKQCREEIKKHKPRVLLVCPPCGPFSPMIRISKDKENPKVRERKTIEGRVLLAFAMELCEMQNEQGRIFLFEHPKLARAPVRVLTDGGHEFEGEVQAGFDRDSTATEKTAAYAPWQNGTAERHGGIWKTIFTKAFEETQPKNKEELNELIDHCNNAKNMMSRKHGYSPMQHVFGCDLRMPDITSETDPYIGGTQQYHRGDACVRSHALRLAARRAMVDCDNAEKVKRALEHRTRVSTTFEVGQHVFYWRPIKHKDADKRGSWFGPARVIGFYDNSRIWITHGNKVLRCSPEQLRGLTVDQEAAIRFVPTEILQKSGKYAKRGAQTFSDISREKRPADDEQPPEFGTINETIREPKRRRQNTEAEAIEVDEEEQEQEPSGNMNVNVEGAVNEESTGIDDDETEQQTPSDVQEPQPDTAGASSYGPIRGRATLEDSSLTQALRHSTDLLDMGDIRAARTPYARATTNDSDDALECFETEVLLNEDLRDAEILTTDMMKNSARRCKEHYETFLAQDRRGNVKRTYKVQTIKDGWVIKGYLDPDIDILMRQSPTLSADGLAIALQLIASFRWDVQIADVEGDIPSDAVIELTKCVYGLMDAQLKWWRSIASTLTQLGMKQSELDSCVFLWFDNENQDHLGGILALHVDDMLVGGNRNFHERVLSQLKIKYPFKHWVKNEGTFLGRKIKQNQEFSISIDQQEYANKVQSIQISKERRKQKDQPITAHELQQYRGILCAANWVVGSTRPDIGAHTALLQQRVNRATVEDLIEANRLVARIRDYAHVKIHIKSIPLDEACLVVTSDASWGNTDTLGSQAGYFILLAERKISNNDWSSISPLRWKSYKMDRKTQSTLGSELMSATRAVAECNWIRSMIAEFCNKEYSLEKDKHWREKMHMIIAVDNKPVYDHVQGEGMIVKDKRIAIDMLLLRRDLLATNATIRWVDTRQMLSDALTKINVNIEFLLFVLKFNKFILVKENQSLEWRAQEKLIREQTKTSSRKKTLKC</sequence>
<name>A0A9P1FL71_9DINO</name>
<evidence type="ECO:0000259" key="3">
    <source>
        <dbReference type="PROSITE" id="PS50158"/>
    </source>
</evidence>
<dbReference type="GO" id="GO:0008270">
    <property type="term" value="F:zinc ion binding"/>
    <property type="evidence" value="ECO:0007669"/>
    <property type="project" value="UniProtKB-KW"/>
</dbReference>
<dbReference type="PANTHER" id="PTHR37984">
    <property type="entry name" value="PROTEIN CBG26694"/>
    <property type="match status" value="1"/>
</dbReference>
<evidence type="ECO:0000313" key="7">
    <source>
        <dbReference type="EMBL" id="CAL4767505.1"/>
    </source>
</evidence>